<keyword evidence="2" id="KW-1185">Reference proteome</keyword>
<proteinExistence type="predicted"/>
<name>A0A075R350_BRELA</name>
<reference evidence="1 2" key="1">
    <citation type="journal article" date="2011" name="J. Bacteriol.">
        <title>Genome sequence of Brevibacillus laterosporus LMG 15441, a pathogen of invertebrates.</title>
        <authorList>
            <person name="Djukic M."/>
            <person name="Poehlein A."/>
            <person name="Thurmer A."/>
            <person name="Daniel R."/>
        </authorList>
    </citation>
    <scope>NUCLEOTIDE SEQUENCE [LARGE SCALE GENOMIC DNA]</scope>
    <source>
        <strain evidence="1 2">LMG 15441</strain>
    </source>
</reference>
<dbReference type="AlphaFoldDB" id="A0A075R350"/>
<accession>A0A075R350</accession>
<dbReference type="RefSeq" id="WP_003344248.1">
    <property type="nucleotide sequence ID" value="NZ_CP007806.1"/>
</dbReference>
<evidence type="ECO:0000313" key="2">
    <source>
        <dbReference type="Proteomes" id="UP000005850"/>
    </source>
</evidence>
<dbReference type="KEGG" id="blr:BRLA_c015720"/>
<dbReference type="SUPFAM" id="SSF100985">
    <property type="entry name" value="Sporulation inhibitor Sda"/>
    <property type="match status" value="1"/>
</dbReference>
<dbReference type="HOGENOM" id="CLU_197451_2_2_9"/>
<dbReference type="InterPro" id="IPR015064">
    <property type="entry name" value="Sda"/>
</dbReference>
<protein>
    <submittedName>
        <fullName evidence="1">Sporulation inhibitor A</fullName>
    </submittedName>
</protein>
<dbReference type="Proteomes" id="UP000005850">
    <property type="component" value="Chromosome"/>
</dbReference>
<dbReference type="InterPro" id="IPR036916">
    <property type="entry name" value="Sda_sf"/>
</dbReference>
<dbReference type="Pfam" id="PF08970">
    <property type="entry name" value="Sda"/>
    <property type="match status" value="1"/>
</dbReference>
<evidence type="ECO:0000313" key="1">
    <source>
        <dbReference type="EMBL" id="AIG25896.1"/>
    </source>
</evidence>
<gene>
    <name evidence="1" type="ORF">BRLA_c015720</name>
</gene>
<dbReference type="EMBL" id="CP007806">
    <property type="protein sequence ID" value="AIG25896.1"/>
    <property type="molecule type" value="Genomic_DNA"/>
</dbReference>
<dbReference type="Gene3D" id="1.10.287.1100">
    <property type="entry name" value="Sporulation inhibitor A"/>
    <property type="match status" value="1"/>
</dbReference>
<sequence>MRYLSDTMLIEVYQRAVALHLDADFIFLVEAEMARRKLSFQSA</sequence>
<organism evidence="1 2">
    <name type="scientific">Brevibacillus laterosporus LMG 15441</name>
    <dbReference type="NCBI Taxonomy" id="1042163"/>
    <lineage>
        <taxon>Bacteria</taxon>
        <taxon>Bacillati</taxon>
        <taxon>Bacillota</taxon>
        <taxon>Bacilli</taxon>
        <taxon>Bacillales</taxon>
        <taxon>Paenibacillaceae</taxon>
        <taxon>Brevibacillus</taxon>
    </lineage>
</organism>